<keyword evidence="1 3" id="KW-0472">Membrane</keyword>
<dbReference type="InterPro" id="IPR005081">
    <property type="entry name" value="SpoIIGA"/>
</dbReference>
<keyword evidence="1" id="KW-0749">Sporulation</keyword>
<dbReference type="AlphaFoldDB" id="A0A9X4AMN6"/>
<comment type="subunit">
    <text evidence="1">Self-associates. Interacts with SigE. Interacts with SpoIIR.</text>
</comment>
<comment type="subcellular location">
    <subcellularLocation>
        <location evidence="1">Cell membrane</location>
    </subcellularLocation>
</comment>
<reference evidence="4" key="1">
    <citation type="submission" date="2022-06" db="EMBL/GenBank/DDBJ databases">
        <title>Aquibacillus sp. a new bacterium isolated from soil saline samples.</title>
        <authorList>
            <person name="Galisteo C."/>
            <person name="De La Haba R."/>
            <person name="Sanchez-Porro C."/>
            <person name="Ventosa A."/>
        </authorList>
    </citation>
    <scope>NUCLEOTIDE SEQUENCE</scope>
    <source>
        <strain evidence="4">3ASR75-11</strain>
    </source>
</reference>
<keyword evidence="1" id="KW-1003">Cell membrane</keyword>
<dbReference type="GO" id="GO:0005886">
    <property type="term" value="C:plasma membrane"/>
    <property type="evidence" value="ECO:0007669"/>
    <property type="project" value="UniProtKB-SubCell"/>
</dbReference>
<feature type="transmembrane region" description="Helical" evidence="3">
    <location>
        <begin position="130"/>
        <end position="147"/>
    </location>
</feature>
<feature type="active site" evidence="2">
    <location>
        <position position="183"/>
    </location>
</feature>
<keyword evidence="3" id="KW-0812">Transmembrane</keyword>
<comment type="caution">
    <text evidence="4">The sequence shown here is derived from an EMBL/GenBank/DDBJ whole genome shotgun (WGS) entry which is preliminary data.</text>
</comment>
<evidence type="ECO:0000256" key="1">
    <source>
        <dbReference type="PIRNR" id="PIRNR018571"/>
    </source>
</evidence>
<dbReference type="GO" id="GO:0030436">
    <property type="term" value="P:asexual sporulation"/>
    <property type="evidence" value="ECO:0007669"/>
    <property type="project" value="InterPro"/>
</dbReference>
<name>A0A9X4AMN6_9BACI</name>
<proteinExistence type="inferred from homology"/>
<dbReference type="PIRSF" id="PIRSF018571">
    <property type="entry name" value="SpoIIGA"/>
    <property type="match status" value="1"/>
</dbReference>
<sequence>MEIYLDAVWVLNLLLDFMILLLTQWITKDNTKRLRVAFGAFVASIIVPLTIYFPDSFLTSPLGKGLYSFIIIWCAFGFKNTRQYIKRILSFYFITFTLGGGLIASHFLLGQQFNTTGNAMLTFKTGYGDQISWIFVAIGFPIIWWFTKSRMDRQEGEKIHYDQLCEVTIQMKGKRFSTTGYIDSGNQLVDPLSQRPVIICDQSFLANWFSKTEWSLLEGAQETLDFEAVPEGWQGKMHIVPYQGVDGNRTFMIAIKPESLLLHYNNTELSTNKLLIGLQFGDLATDGSYHCLLHPKIVKQSVISSA</sequence>
<keyword evidence="1" id="KW-0645">Protease</keyword>
<comment type="similarity">
    <text evidence="1">Belongs to the peptidase U4 family.</text>
</comment>
<evidence type="ECO:0000256" key="3">
    <source>
        <dbReference type="SAM" id="Phobius"/>
    </source>
</evidence>
<keyword evidence="1" id="KW-0378">Hydrolase</keyword>
<dbReference type="GO" id="GO:0030435">
    <property type="term" value="P:sporulation resulting in formation of a cellular spore"/>
    <property type="evidence" value="ECO:0007669"/>
    <property type="project" value="UniProtKB-KW"/>
</dbReference>
<evidence type="ECO:0000313" key="5">
    <source>
        <dbReference type="Proteomes" id="UP001145050"/>
    </source>
</evidence>
<dbReference type="Pfam" id="PF03419">
    <property type="entry name" value="Peptidase_U4"/>
    <property type="match status" value="1"/>
</dbReference>
<evidence type="ECO:0000256" key="2">
    <source>
        <dbReference type="PIRSR" id="PIRSR018571-1"/>
    </source>
</evidence>
<protein>
    <recommendedName>
        <fullName evidence="1">Sporulation sigma-E factor-processing peptidase</fullName>
        <ecNumber evidence="1">3.4.23.-</ecNumber>
    </recommendedName>
    <alternativeName>
        <fullName evidence="1">Membrane-associated aspartic protease</fullName>
    </alternativeName>
    <alternativeName>
        <fullName evidence="1">Stage II sporulation protein GA</fullName>
    </alternativeName>
</protein>
<feature type="transmembrane region" description="Helical" evidence="3">
    <location>
        <begin position="65"/>
        <end position="81"/>
    </location>
</feature>
<dbReference type="GO" id="GO:0004190">
    <property type="term" value="F:aspartic-type endopeptidase activity"/>
    <property type="evidence" value="ECO:0007669"/>
    <property type="project" value="UniProtKB-KW"/>
</dbReference>
<feature type="transmembrane region" description="Helical" evidence="3">
    <location>
        <begin position="34"/>
        <end position="53"/>
    </location>
</feature>
<organism evidence="4 5">
    <name type="scientific">Terrihalobacillus insolitus</name>
    <dbReference type="NCBI Taxonomy" id="2950438"/>
    <lineage>
        <taxon>Bacteria</taxon>
        <taxon>Bacillati</taxon>
        <taxon>Bacillota</taxon>
        <taxon>Bacilli</taxon>
        <taxon>Bacillales</taxon>
        <taxon>Bacillaceae</taxon>
        <taxon>Terrihalobacillus</taxon>
    </lineage>
</organism>
<comment type="function">
    <text evidence="1">Probable aspartic protease that is responsible for the proteolytic cleavage of the RNA polymerase sigma E factor (SigE/spoIIGB) to yield the active peptide in the mother cell during sporulation. Responds to a signal from the forespore that is triggered by the extracellular signal protein SpoIIR.</text>
</comment>
<evidence type="ECO:0000313" key="4">
    <source>
        <dbReference type="EMBL" id="MDC3423683.1"/>
    </source>
</evidence>
<keyword evidence="3" id="KW-1133">Transmembrane helix</keyword>
<dbReference type="Proteomes" id="UP001145050">
    <property type="component" value="Unassembled WGS sequence"/>
</dbReference>
<feature type="transmembrane region" description="Helical" evidence="3">
    <location>
        <begin position="88"/>
        <end position="110"/>
    </location>
</feature>
<keyword evidence="1" id="KW-0064">Aspartyl protease</keyword>
<dbReference type="EC" id="3.4.23.-" evidence="1"/>
<gene>
    <name evidence="4" type="primary">spoIIGA</name>
    <name evidence="4" type="ORF">NC797_04070</name>
</gene>
<feature type="transmembrane region" description="Helical" evidence="3">
    <location>
        <begin position="6"/>
        <end position="27"/>
    </location>
</feature>
<accession>A0A9X4AMN6</accession>
<keyword evidence="5" id="KW-1185">Reference proteome</keyword>
<dbReference type="EMBL" id="JAMQKB010000002">
    <property type="protein sequence ID" value="MDC3423683.1"/>
    <property type="molecule type" value="Genomic_DNA"/>
</dbReference>
<dbReference type="RefSeq" id="WP_272435429.1">
    <property type="nucleotide sequence ID" value="NZ_JAMQKB010000002.1"/>
</dbReference>
<dbReference type="NCBIfam" id="TIGR02854">
    <property type="entry name" value="spore_II_GA"/>
    <property type="match status" value="1"/>
</dbReference>
<dbReference type="GO" id="GO:0006508">
    <property type="term" value="P:proteolysis"/>
    <property type="evidence" value="ECO:0007669"/>
    <property type="project" value="UniProtKB-KW"/>
</dbReference>